<keyword evidence="2" id="KW-0482">Metalloprotease</keyword>
<feature type="region of interest" description="Disordered" evidence="1">
    <location>
        <begin position="1"/>
        <end position="36"/>
    </location>
</feature>
<keyword evidence="3" id="KW-1185">Reference proteome</keyword>
<dbReference type="NCBIfam" id="TIGR03624">
    <property type="entry name" value="putative hydrolase"/>
    <property type="match status" value="1"/>
</dbReference>
<gene>
    <name evidence="2" type="ORF">GCM10022377_07120</name>
</gene>
<dbReference type="PANTHER" id="PTHR39420">
    <property type="match status" value="1"/>
</dbReference>
<feature type="region of interest" description="Disordered" evidence="1">
    <location>
        <begin position="451"/>
        <end position="501"/>
    </location>
</feature>
<organism evidence="2 3">
    <name type="scientific">Zhihengliuella alba</name>
    <dbReference type="NCBI Taxonomy" id="547018"/>
    <lineage>
        <taxon>Bacteria</taxon>
        <taxon>Bacillati</taxon>
        <taxon>Actinomycetota</taxon>
        <taxon>Actinomycetes</taxon>
        <taxon>Micrococcales</taxon>
        <taxon>Micrococcaceae</taxon>
        <taxon>Zhihengliuella</taxon>
    </lineage>
</organism>
<name>A0ABP7CUV5_9MICC</name>
<dbReference type="EMBL" id="BAABCJ010000001">
    <property type="protein sequence ID" value="GAA3696806.1"/>
    <property type="molecule type" value="Genomic_DNA"/>
</dbReference>
<dbReference type="Gene3D" id="1.20.150.30">
    <property type="entry name" value="Zincin-like metallopeptidase, N-terminal domain"/>
    <property type="match status" value="1"/>
</dbReference>
<comment type="caution">
    <text evidence="2">The sequence shown here is derived from an EMBL/GenBank/DDBJ whole genome shotgun (WGS) entry which is preliminary data.</text>
</comment>
<keyword evidence="2" id="KW-0645">Protease</keyword>
<evidence type="ECO:0000256" key="1">
    <source>
        <dbReference type="SAM" id="MobiDB-lite"/>
    </source>
</evidence>
<dbReference type="GO" id="GO:0008237">
    <property type="term" value="F:metallopeptidase activity"/>
    <property type="evidence" value="ECO:0007669"/>
    <property type="project" value="UniProtKB-KW"/>
</dbReference>
<dbReference type="SUPFAM" id="SSF55486">
    <property type="entry name" value="Metalloproteases ('zincins'), catalytic domain"/>
    <property type="match status" value="1"/>
</dbReference>
<dbReference type="InterPro" id="IPR042271">
    <property type="entry name" value="Zinicin_2_N"/>
</dbReference>
<feature type="compositionally biased region" description="Basic and acidic residues" evidence="1">
    <location>
        <begin position="1"/>
        <end position="22"/>
    </location>
</feature>
<dbReference type="Proteomes" id="UP001501536">
    <property type="component" value="Unassembled WGS sequence"/>
</dbReference>
<dbReference type="PANTHER" id="PTHR39420:SF2">
    <property type="entry name" value="HYDROLASE"/>
    <property type="match status" value="1"/>
</dbReference>
<dbReference type="Pfam" id="PF10103">
    <property type="entry name" value="Zincin_2"/>
    <property type="match status" value="1"/>
</dbReference>
<dbReference type="InterPro" id="IPR018766">
    <property type="entry name" value="Zinicin_2"/>
</dbReference>
<evidence type="ECO:0000313" key="2">
    <source>
        <dbReference type="EMBL" id="GAA3696806.1"/>
    </source>
</evidence>
<proteinExistence type="predicted"/>
<keyword evidence="2" id="KW-0378">Hydrolase</keyword>
<accession>A0ABP7CUV5</accession>
<reference evidence="3" key="1">
    <citation type="journal article" date="2019" name="Int. J. Syst. Evol. Microbiol.">
        <title>The Global Catalogue of Microorganisms (GCM) 10K type strain sequencing project: providing services to taxonomists for standard genome sequencing and annotation.</title>
        <authorList>
            <consortium name="The Broad Institute Genomics Platform"/>
            <consortium name="The Broad Institute Genome Sequencing Center for Infectious Disease"/>
            <person name="Wu L."/>
            <person name="Ma J."/>
        </authorList>
    </citation>
    <scope>NUCLEOTIDE SEQUENCE [LARGE SCALE GENOMIC DNA]</scope>
    <source>
        <strain evidence="3">JCM 16961</strain>
    </source>
</reference>
<sequence length="501" mass="53786">MADNSENQRPDGSDDDRDRDPFSEMFSQLFGGQGGVPGFDPRGMDASQLPDELKKAMGGQADPEAMQAMFRQMQSLMGAMASGDGGPVNWKLAQDSARQAAAGDDPSVSDQLKQAAREAGHLAGLWLDRATAFDGVAADLEAVSRAEWIAATMDTWKVLTADVAESMSKAMTAAMQEQVPEEAKAMLAGAQGMFRNLGGALFGMQLGTAVGGLAKDVFGGTDIGLPLAGQRPLLLPQNVKEFGADLDAPEQEILLFIALREAAHLRLFARVPWLRAHVLGAIEAYARGIHIDMSRVEEAMRDIDPMQPESLQSIAGEGLFTPQRTPQQDSALAKLETALALVEGWVDDVVAEASVNLPSAPALREMLRRRRATGGPAEQAFASLVGLELRPRRLRDAAEFWRVMREERGFEGRDEVWAHPDLMPTSEDLDDPQGFTERRRLAEAADSEIDEALTKLLAGGFDEPADETETDSGNSSSAGSGEDRPGGPGEGDGAGEDRDNR</sequence>
<evidence type="ECO:0000313" key="3">
    <source>
        <dbReference type="Proteomes" id="UP001501536"/>
    </source>
</evidence>
<protein>
    <submittedName>
        <fullName evidence="2">Zinc-dependent metalloprotease</fullName>
    </submittedName>
</protein>
<dbReference type="RefSeq" id="WP_344880056.1">
    <property type="nucleotide sequence ID" value="NZ_BAABCJ010000001.1"/>
</dbReference>